<keyword evidence="1" id="KW-1133">Transmembrane helix</keyword>
<reference evidence="2" key="2">
    <citation type="submission" date="2020-07" db="EMBL/GenBank/DDBJ databases">
        <authorList>
            <person name="Vera ALvarez R."/>
            <person name="Arias-Moreno D.M."/>
            <person name="Jimenez-Jacinto V."/>
            <person name="Jimenez-Bremont J.F."/>
            <person name="Swaminathan K."/>
            <person name="Moose S.P."/>
            <person name="Guerrero-Gonzalez M.L."/>
            <person name="Marino-Ramirez L."/>
            <person name="Landsman D."/>
            <person name="Rodriguez-Kessler M."/>
            <person name="Delgado-Sanchez P."/>
        </authorList>
    </citation>
    <scope>NUCLEOTIDE SEQUENCE</scope>
    <source>
        <tissue evidence="2">Cladode</tissue>
    </source>
</reference>
<proteinExistence type="predicted"/>
<name>A0A7C9DVQ9_OPUST</name>
<dbReference type="AlphaFoldDB" id="A0A7C9DVQ9"/>
<reference evidence="2" key="1">
    <citation type="journal article" date="2013" name="J. Plant Res.">
        <title>Effect of fungi and light on seed germination of three Opuntia species from semiarid lands of central Mexico.</title>
        <authorList>
            <person name="Delgado-Sanchez P."/>
            <person name="Jimenez-Bremont J.F."/>
            <person name="Guerrero-Gonzalez Mde L."/>
            <person name="Flores J."/>
        </authorList>
    </citation>
    <scope>NUCLEOTIDE SEQUENCE</scope>
    <source>
        <tissue evidence="2">Cladode</tissue>
    </source>
</reference>
<evidence type="ECO:0000313" key="2">
    <source>
        <dbReference type="EMBL" id="MBA4650606.1"/>
    </source>
</evidence>
<accession>A0A7C9DVQ9</accession>
<protein>
    <submittedName>
        <fullName evidence="2">Uncharacterized protein</fullName>
    </submittedName>
</protein>
<dbReference type="EMBL" id="GISG01165785">
    <property type="protein sequence ID" value="MBA4650606.1"/>
    <property type="molecule type" value="Transcribed_RNA"/>
</dbReference>
<keyword evidence="1" id="KW-0472">Membrane</keyword>
<sequence>MSPMFRRLCYAPNQVGYRSGLEVEAMILRVCPMSHLSLLSFLICSIFDPSILTYQVRQLGSKLGLPLVSFTITLLKRARSMVSLLVSALHLARVVTSVVVVMGT</sequence>
<feature type="transmembrane region" description="Helical" evidence="1">
    <location>
        <begin position="81"/>
        <end position="102"/>
    </location>
</feature>
<evidence type="ECO:0000256" key="1">
    <source>
        <dbReference type="SAM" id="Phobius"/>
    </source>
</evidence>
<organism evidence="2">
    <name type="scientific">Opuntia streptacantha</name>
    <name type="common">Prickly pear cactus</name>
    <name type="synonym">Opuntia cardona</name>
    <dbReference type="NCBI Taxonomy" id="393608"/>
    <lineage>
        <taxon>Eukaryota</taxon>
        <taxon>Viridiplantae</taxon>
        <taxon>Streptophyta</taxon>
        <taxon>Embryophyta</taxon>
        <taxon>Tracheophyta</taxon>
        <taxon>Spermatophyta</taxon>
        <taxon>Magnoliopsida</taxon>
        <taxon>eudicotyledons</taxon>
        <taxon>Gunneridae</taxon>
        <taxon>Pentapetalae</taxon>
        <taxon>Caryophyllales</taxon>
        <taxon>Cactineae</taxon>
        <taxon>Cactaceae</taxon>
        <taxon>Opuntioideae</taxon>
        <taxon>Opuntia</taxon>
    </lineage>
</organism>
<keyword evidence="1" id="KW-0812">Transmembrane</keyword>